<dbReference type="Gene3D" id="1.10.10.60">
    <property type="entry name" value="Homeodomain-like"/>
    <property type="match status" value="1"/>
</dbReference>
<organism evidence="6 7">
    <name type="scientific">Candidatus Pedobacter colombiensis</name>
    <dbReference type="NCBI Taxonomy" id="3121371"/>
    <lineage>
        <taxon>Bacteria</taxon>
        <taxon>Pseudomonadati</taxon>
        <taxon>Bacteroidota</taxon>
        <taxon>Sphingobacteriia</taxon>
        <taxon>Sphingobacteriales</taxon>
        <taxon>Sphingobacteriaceae</taxon>
        <taxon>Pedobacter</taxon>
    </lineage>
</organism>
<dbReference type="PROSITE" id="PS01124">
    <property type="entry name" value="HTH_ARAC_FAMILY_2"/>
    <property type="match status" value="1"/>
</dbReference>
<dbReference type="EMBL" id="CP119313">
    <property type="protein sequence ID" value="WEK19115.1"/>
    <property type="molecule type" value="Genomic_DNA"/>
</dbReference>
<evidence type="ECO:0000313" key="7">
    <source>
        <dbReference type="Proteomes" id="UP001214530"/>
    </source>
</evidence>
<dbReference type="InterPro" id="IPR018060">
    <property type="entry name" value="HTH_AraC"/>
</dbReference>
<keyword evidence="4" id="KW-0472">Membrane</keyword>
<proteinExistence type="predicted"/>
<evidence type="ECO:0000256" key="4">
    <source>
        <dbReference type="SAM" id="Phobius"/>
    </source>
</evidence>
<gene>
    <name evidence="6" type="ORF">P0Y49_20265</name>
</gene>
<protein>
    <submittedName>
        <fullName evidence="6">Helix-turn-helix transcriptional regulator</fullName>
    </submittedName>
</protein>
<evidence type="ECO:0000259" key="5">
    <source>
        <dbReference type="PROSITE" id="PS01124"/>
    </source>
</evidence>
<dbReference type="PANTHER" id="PTHR43280:SF29">
    <property type="entry name" value="ARAC-FAMILY TRANSCRIPTIONAL REGULATOR"/>
    <property type="match status" value="1"/>
</dbReference>
<feature type="domain" description="HTH araC/xylS-type" evidence="5">
    <location>
        <begin position="109"/>
        <end position="217"/>
    </location>
</feature>
<dbReference type="SMART" id="SM00342">
    <property type="entry name" value="HTH_ARAC"/>
    <property type="match status" value="1"/>
</dbReference>
<reference evidence="6" key="1">
    <citation type="submission" date="2023-03" db="EMBL/GenBank/DDBJ databases">
        <title>Andean soil-derived lignocellulolytic bacterial consortium as a source of novel taxa and putative plastic-active enzymes.</title>
        <authorList>
            <person name="Diaz-Garcia L."/>
            <person name="Chuvochina M."/>
            <person name="Feuerriegel G."/>
            <person name="Bunk B."/>
            <person name="Sproer C."/>
            <person name="Streit W.R."/>
            <person name="Rodriguez L.M."/>
            <person name="Overmann J."/>
            <person name="Jimenez D.J."/>
        </authorList>
    </citation>
    <scope>NUCLEOTIDE SEQUENCE</scope>
    <source>
        <strain evidence="6">MAG 3858</strain>
    </source>
</reference>
<dbReference type="InterPro" id="IPR009057">
    <property type="entry name" value="Homeodomain-like_sf"/>
</dbReference>
<feature type="transmembrane region" description="Helical" evidence="4">
    <location>
        <begin position="12"/>
        <end position="36"/>
    </location>
</feature>
<evidence type="ECO:0000256" key="1">
    <source>
        <dbReference type="ARBA" id="ARBA00023015"/>
    </source>
</evidence>
<dbReference type="PANTHER" id="PTHR43280">
    <property type="entry name" value="ARAC-FAMILY TRANSCRIPTIONAL REGULATOR"/>
    <property type="match status" value="1"/>
</dbReference>
<keyword evidence="3" id="KW-0804">Transcription</keyword>
<dbReference type="PROSITE" id="PS00041">
    <property type="entry name" value="HTH_ARAC_FAMILY_1"/>
    <property type="match status" value="1"/>
</dbReference>
<dbReference type="Proteomes" id="UP001214530">
    <property type="component" value="Chromosome"/>
</dbReference>
<dbReference type="Pfam" id="PF12833">
    <property type="entry name" value="HTH_18"/>
    <property type="match status" value="1"/>
</dbReference>
<keyword evidence="4" id="KW-0812">Transmembrane</keyword>
<accession>A0AAJ5W7P2</accession>
<dbReference type="InterPro" id="IPR018062">
    <property type="entry name" value="HTH_AraC-typ_CS"/>
</dbReference>
<feature type="transmembrane region" description="Helical" evidence="4">
    <location>
        <begin position="48"/>
        <end position="67"/>
    </location>
</feature>
<keyword evidence="4" id="KW-1133">Transmembrane helix</keyword>
<dbReference type="GO" id="GO:0003700">
    <property type="term" value="F:DNA-binding transcription factor activity"/>
    <property type="evidence" value="ECO:0007669"/>
    <property type="project" value="InterPro"/>
</dbReference>
<evidence type="ECO:0000313" key="6">
    <source>
        <dbReference type="EMBL" id="WEK19115.1"/>
    </source>
</evidence>
<sequence length="226" mass="25873">MTLINREKLKNWLFISLFLMGVVIFSNFCHTLTTYFGQNQDQYTGLKLFFSCIAFLGILSLNFYMNFNPELVYNGFKGSLIKEELAINNAIKKPDFLKELVEVEIKDADLLLEKIRSALEDKKFFLGKGLTIVDLAKNIDVSPKILSILINRKFKTNFNELINIYRVNYAKQLLEENVLALYSIEGLASMVGFNSRITFFNSFKKNVGISPKEYAKSLLTAKELAS</sequence>
<evidence type="ECO:0000256" key="3">
    <source>
        <dbReference type="ARBA" id="ARBA00023163"/>
    </source>
</evidence>
<dbReference type="SUPFAM" id="SSF46689">
    <property type="entry name" value="Homeodomain-like"/>
    <property type="match status" value="1"/>
</dbReference>
<keyword evidence="1" id="KW-0805">Transcription regulation</keyword>
<name>A0AAJ5W7P2_9SPHI</name>
<keyword evidence="2" id="KW-0238">DNA-binding</keyword>
<dbReference type="AlphaFoldDB" id="A0AAJ5W7P2"/>
<dbReference type="GO" id="GO:0043565">
    <property type="term" value="F:sequence-specific DNA binding"/>
    <property type="evidence" value="ECO:0007669"/>
    <property type="project" value="InterPro"/>
</dbReference>
<evidence type="ECO:0000256" key="2">
    <source>
        <dbReference type="ARBA" id="ARBA00023125"/>
    </source>
</evidence>